<evidence type="ECO:0000259" key="13">
    <source>
        <dbReference type="SMART" id="SM00831"/>
    </source>
</evidence>
<feature type="transmembrane region" description="Helical" evidence="12">
    <location>
        <begin position="66"/>
        <end position="84"/>
    </location>
</feature>
<dbReference type="GO" id="GO:0008553">
    <property type="term" value="F:P-type proton-exporting transporter activity"/>
    <property type="evidence" value="ECO:0007669"/>
    <property type="project" value="InterPro"/>
</dbReference>
<dbReference type="SFLD" id="SFLDG00002">
    <property type="entry name" value="C1.7:_P-type_atpase_like"/>
    <property type="match status" value="1"/>
</dbReference>
<dbReference type="InterPro" id="IPR036412">
    <property type="entry name" value="HAD-like_sf"/>
</dbReference>
<dbReference type="InterPro" id="IPR008250">
    <property type="entry name" value="ATPase_P-typ_transduc_dom_A_sf"/>
</dbReference>
<dbReference type="Pfam" id="PF00702">
    <property type="entry name" value="Hydrolase"/>
    <property type="match status" value="1"/>
</dbReference>
<feature type="transmembrane region" description="Helical" evidence="12">
    <location>
        <begin position="687"/>
        <end position="707"/>
    </location>
</feature>
<evidence type="ECO:0000256" key="11">
    <source>
        <dbReference type="ARBA" id="ARBA00023136"/>
    </source>
</evidence>
<dbReference type="GO" id="GO:0016020">
    <property type="term" value="C:membrane"/>
    <property type="evidence" value="ECO:0007669"/>
    <property type="project" value="UniProtKB-SubCell"/>
</dbReference>
<dbReference type="InterPro" id="IPR001757">
    <property type="entry name" value="P_typ_ATPase"/>
</dbReference>
<keyword evidence="8" id="KW-0460">Magnesium</keyword>
<organism evidence="14 15">
    <name type="scientific">Thermoanaerobacter uzonensis DSM 18761</name>
    <dbReference type="NCBI Taxonomy" id="1123369"/>
    <lineage>
        <taxon>Bacteria</taxon>
        <taxon>Bacillati</taxon>
        <taxon>Bacillota</taxon>
        <taxon>Clostridia</taxon>
        <taxon>Thermoanaerobacterales</taxon>
        <taxon>Thermoanaerobacteraceae</taxon>
        <taxon>Thermoanaerobacter</taxon>
    </lineage>
</organism>
<feature type="transmembrane region" description="Helical" evidence="12">
    <location>
        <begin position="265"/>
        <end position="291"/>
    </location>
</feature>
<evidence type="ECO:0000256" key="4">
    <source>
        <dbReference type="ARBA" id="ARBA00022692"/>
    </source>
</evidence>
<evidence type="ECO:0000256" key="7">
    <source>
        <dbReference type="ARBA" id="ARBA00022840"/>
    </source>
</evidence>
<evidence type="ECO:0000256" key="6">
    <source>
        <dbReference type="ARBA" id="ARBA00022741"/>
    </source>
</evidence>
<dbReference type="Pfam" id="PF00690">
    <property type="entry name" value="Cation_ATPase_N"/>
    <property type="match status" value="1"/>
</dbReference>
<dbReference type="InterPro" id="IPR004014">
    <property type="entry name" value="ATPase_P-typ_cation-transptr_N"/>
</dbReference>
<evidence type="ECO:0000256" key="1">
    <source>
        <dbReference type="ARBA" id="ARBA00004141"/>
    </source>
</evidence>
<evidence type="ECO:0000256" key="12">
    <source>
        <dbReference type="SAM" id="Phobius"/>
    </source>
</evidence>
<dbReference type="EMBL" id="FQUR01000011">
    <property type="protein sequence ID" value="SHE91795.1"/>
    <property type="molecule type" value="Genomic_DNA"/>
</dbReference>
<evidence type="ECO:0000313" key="14">
    <source>
        <dbReference type="EMBL" id="SHE91795.1"/>
    </source>
</evidence>
<feature type="transmembrane region" description="Helical" evidence="12">
    <location>
        <begin position="719"/>
        <end position="740"/>
    </location>
</feature>
<dbReference type="Proteomes" id="UP000184127">
    <property type="component" value="Unassembled WGS sequence"/>
</dbReference>
<comment type="similarity">
    <text evidence="2">Belongs to the cation transport ATPase (P-type) (TC 3.A.3) family. Type IIIA subfamily.</text>
</comment>
<keyword evidence="7" id="KW-0067">ATP-binding</keyword>
<dbReference type="PRINTS" id="PR00119">
    <property type="entry name" value="CATATPASE"/>
</dbReference>
<dbReference type="InterPro" id="IPR044492">
    <property type="entry name" value="P_typ_ATPase_HD_dom"/>
</dbReference>
<evidence type="ECO:0000256" key="2">
    <source>
        <dbReference type="ARBA" id="ARBA00008804"/>
    </source>
</evidence>
<dbReference type="GO" id="GO:0120029">
    <property type="term" value="P:proton export across plasma membrane"/>
    <property type="evidence" value="ECO:0007669"/>
    <property type="project" value="InterPro"/>
</dbReference>
<keyword evidence="4 12" id="KW-0812">Transmembrane</keyword>
<protein>
    <submittedName>
        <fullName evidence="14">H+-transporting ATPase</fullName>
    </submittedName>
</protein>
<evidence type="ECO:0000256" key="5">
    <source>
        <dbReference type="ARBA" id="ARBA00022723"/>
    </source>
</evidence>
<dbReference type="InterPro" id="IPR023298">
    <property type="entry name" value="ATPase_P-typ_TM_dom_sf"/>
</dbReference>
<dbReference type="GO" id="GO:0005524">
    <property type="term" value="F:ATP binding"/>
    <property type="evidence" value="ECO:0007669"/>
    <property type="project" value="UniProtKB-KW"/>
</dbReference>
<keyword evidence="15" id="KW-1185">Reference proteome</keyword>
<dbReference type="SMART" id="SM00831">
    <property type="entry name" value="Cation_ATPase_N"/>
    <property type="match status" value="1"/>
</dbReference>
<keyword evidence="11 12" id="KW-0472">Membrane</keyword>
<dbReference type="GO" id="GO:0046872">
    <property type="term" value="F:metal ion binding"/>
    <property type="evidence" value="ECO:0007669"/>
    <property type="project" value="UniProtKB-KW"/>
</dbReference>
<reference evidence="15" key="1">
    <citation type="submission" date="2016-11" db="EMBL/GenBank/DDBJ databases">
        <authorList>
            <person name="Varghese N."/>
            <person name="Submissions S."/>
        </authorList>
    </citation>
    <scope>NUCLEOTIDE SEQUENCE [LARGE SCALE GENOMIC DNA]</scope>
    <source>
        <strain evidence="15">DSM 18761</strain>
    </source>
</reference>
<dbReference type="InterPro" id="IPR059000">
    <property type="entry name" value="ATPase_P-type_domA"/>
</dbReference>
<dbReference type="Pfam" id="PF00122">
    <property type="entry name" value="E1-E2_ATPase"/>
    <property type="match status" value="1"/>
</dbReference>
<dbReference type="InterPro" id="IPR023214">
    <property type="entry name" value="HAD_sf"/>
</dbReference>
<dbReference type="SUPFAM" id="SSF81665">
    <property type="entry name" value="Calcium ATPase, transmembrane domain M"/>
    <property type="match status" value="1"/>
</dbReference>
<feature type="transmembrane region" description="Helical" evidence="12">
    <location>
        <begin position="752"/>
        <end position="772"/>
    </location>
</feature>
<feature type="domain" description="Cation-transporting P-type ATPase N-terminal" evidence="13">
    <location>
        <begin position="13"/>
        <end position="86"/>
    </location>
</feature>
<dbReference type="SFLD" id="SFLDS00003">
    <property type="entry name" value="Haloacid_Dehalogenase"/>
    <property type="match status" value="1"/>
</dbReference>
<dbReference type="SUPFAM" id="SSF56784">
    <property type="entry name" value="HAD-like"/>
    <property type="match status" value="1"/>
</dbReference>
<keyword evidence="5" id="KW-0479">Metal-binding</keyword>
<dbReference type="NCBIfam" id="TIGR01647">
    <property type="entry name" value="ATPase-IIIA_H"/>
    <property type="match status" value="1"/>
</dbReference>
<dbReference type="InterPro" id="IPR023299">
    <property type="entry name" value="ATPase_P-typ_cyto_dom_N"/>
</dbReference>
<accession>A0A1M4XE87</accession>
<proteinExistence type="inferred from homology"/>
<comment type="subcellular location">
    <subcellularLocation>
        <location evidence="1">Membrane</location>
        <topology evidence="1">Multi-pass membrane protein</topology>
    </subcellularLocation>
</comment>
<feature type="transmembrane region" description="Helical" evidence="12">
    <location>
        <begin position="616"/>
        <end position="638"/>
    </location>
</feature>
<feature type="transmembrane region" description="Helical" evidence="12">
    <location>
        <begin position="778"/>
        <end position="801"/>
    </location>
</feature>
<keyword evidence="10 12" id="KW-1133">Transmembrane helix</keyword>
<dbReference type="FunFam" id="2.70.150.10:FF:000042">
    <property type="entry name" value="Plasma membrane ATPase"/>
    <property type="match status" value="1"/>
</dbReference>
<dbReference type="InterPro" id="IPR006534">
    <property type="entry name" value="P-type_ATPase_IIIA"/>
</dbReference>
<dbReference type="PRINTS" id="PR00120">
    <property type="entry name" value="HATPASE"/>
</dbReference>
<dbReference type="AlphaFoldDB" id="A0A1M4XE87"/>
<dbReference type="SUPFAM" id="SSF81660">
    <property type="entry name" value="Metal cation-transporting ATPase, ATP-binding domain N"/>
    <property type="match status" value="1"/>
</dbReference>
<dbReference type="PANTHER" id="PTHR42861">
    <property type="entry name" value="CALCIUM-TRANSPORTING ATPASE"/>
    <property type="match status" value="1"/>
</dbReference>
<evidence type="ECO:0000256" key="3">
    <source>
        <dbReference type="ARBA" id="ARBA00022553"/>
    </source>
</evidence>
<feature type="transmembrane region" description="Helical" evidence="12">
    <location>
        <begin position="236"/>
        <end position="259"/>
    </location>
</feature>
<dbReference type="InterPro" id="IPR018303">
    <property type="entry name" value="ATPase_P-typ_P_site"/>
</dbReference>
<dbReference type="Gene3D" id="3.40.1110.10">
    <property type="entry name" value="Calcium-transporting ATPase, cytoplasmic domain N"/>
    <property type="match status" value="1"/>
</dbReference>
<keyword evidence="3" id="KW-0597">Phosphoprotein</keyword>
<keyword evidence="6" id="KW-0547">Nucleotide-binding</keyword>
<gene>
    <name evidence="14" type="ORF">SAMN02745195_01432</name>
</gene>
<dbReference type="SFLD" id="SFLDF00027">
    <property type="entry name" value="p-type_atpase"/>
    <property type="match status" value="1"/>
</dbReference>
<dbReference type="Gene3D" id="1.20.1110.10">
    <property type="entry name" value="Calcium-transporting ATPase, transmembrane domain"/>
    <property type="match status" value="1"/>
</dbReference>
<name>A0A1M4XE87_9THEO</name>
<dbReference type="SUPFAM" id="SSF81653">
    <property type="entry name" value="Calcium ATPase, transduction domain A"/>
    <property type="match status" value="1"/>
</dbReference>
<evidence type="ECO:0000256" key="8">
    <source>
        <dbReference type="ARBA" id="ARBA00022842"/>
    </source>
</evidence>
<dbReference type="Gene3D" id="2.70.150.10">
    <property type="entry name" value="Calcium-transporting ATPase, cytoplasmic transduction domain A"/>
    <property type="match status" value="1"/>
</dbReference>
<dbReference type="FunFam" id="3.40.50.1000:FF:000211">
    <property type="entry name" value="Plasma membrane ATPase"/>
    <property type="match status" value="1"/>
</dbReference>
<evidence type="ECO:0000256" key="10">
    <source>
        <dbReference type="ARBA" id="ARBA00022989"/>
    </source>
</evidence>
<dbReference type="GO" id="GO:0016887">
    <property type="term" value="F:ATP hydrolysis activity"/>
    <property type="evidence" value="ECO:0007669"/>
    <property type="project" value="InterPro"/>
</dbReference>
<evidence type="ECO:0000313" key="15">
    <source>
        <dbReference type="Proteomes" id="UP000184127"/>
    </source>
</evidence>
<sequence length="810" mass="89333">MMEGKEDEVKKIIYEKMSIEEVIHNLKVDVDNGLTREEVAKRLKTYGYNEIPEKKENPYLKFAKKFWGLTAWMLEAVIVLSYILHKYLDMYIILALLILNAVIGFLQEERASQAVETLKQKLRINARTLRDGKWQMIPARELVPGDVVRIRAGDFVPADLKLLEGQLEVDQSALTGESLTVSKEKSNMLFSGSIIKSGEANAVVVLTGNQTYFGKTTELVQLARPKLHAEEVTSQVIKWLLIIVGVALVSAFMVSYFIGIKLIEVVPLALVLLASSVPVALPAMFTISMAIGSMELVKKGVLVTRLSAAEDAATMNTICLDKTGTITMNKLSLTDVIPLKGFSENDVLLYGALASQEANHDPIDLAFLSAAQEKNIFLEDYVQKAFYPFDPKTRRTEAIVEKDGKTFKVVKGAVNVIADLTKEDENIFNEKAMDFAEKGYRTLAVAVGEDDNSLRVVGLAALYDMPRPDAKKFIEELKNLGVAVKMLTGDALPIAKETARQVGIGEKITDASQFRDIVGKDLDKAAEIAEQSDGFAEVYPQDKYSIVKSLQKKGHIVGMTGDGVNDAPSLKQAEVGIAVSTATDVAKGAASVVLTGEGLSNIVDLVKVGRMIYQRLLTWIFNKVVKTFQIVVFVVVAFLLTKKFIVSAFDVVLLLFVVDFVTLSISTDNARWSKEPDTWNVSGIVKSSMILGILVVLESLAILYIGLGPLGLKSDYNLIRTYSFSILFYFGMFTVFVVRERGHFWESVPSKSLLYIVLADIVIVTLLVTLGIPGVKPIPIVDTMVVIGLSAIFSFGINDWFKYLLLKGKK</sequence>
<dbReference type="Gene3D" id="3.40.50.1000">
    <property type="entry name" value="HAD superfamily/HAD-like"/>
    <property type="match status" value="1"/>
</dbReference>
<dbReference type="PROSITE" id="PS00154">
    <property type="entry name" value="ATPASE_E1_E2"/>
    <property type="match status" value="1"/>
</dbReference>
<dbReference type="NCBIfam" id="TIGR01494">
    <property type="entry name" value="ATPase_P-type"/>
    <property type="match status" value="2"/>
</dbReference>
<feature type="transmembrane region" description="Helical" evidence="12">
    <location>
        <begin position="90"/>
        <end position="106"/>
    </location>
</feature>
<feature type="transmembrane region" description="Helical" evidence="12">
    <location>
        <begin position="644"/>
        <end position="666"/>
    </location>
</feature>
<keyword evidence="9" id="KW-1278">Translocase</keyword>
<evidence type="ECO:0000256" key="9">
    <source>
        <dbReference type="ARBA" id="ARBA00022967"/>
    </source>
</evidence>